<evidence type="ECO:0008006" key="5">
    <source>
        <dbReference type="Google" id="ProtNLM"/>
    </source>
</evidence>
<protein>
    <recommendedName>
        <fullName evidence="5">Tropomodulin</fullName>
    </recommendedName>
</protein>
<name>A0ABV0P585_9TELE</name>
<comment type="caution">
    <text evidence="3">The sequence shown here is derived from an EMBL/GenBank/DDBJ whole genome shotgun (WGS) entry which is preliminary data.</text>
</comment>
<proteinExistence type="predicted"/>
<evidence type="ECO:0000313" key="3">
    <source>
        <dbReference type="EMBL" id="MEQ2178454.1"/>
    </source>
</evidence>
<evidence type="ECO:0000256" key="2">
    <source>
        <dbReference type="ARBA" id="ARBA00022490"/>
    </source>
</evidence>
<comment type="subcellular location">
    <subcellularLocation>
        <location evidence="1">Cytoplasm</location>
    </subcellularLocation>
</comment>
<accession>A0ABV0P585</accession>
<organism evidence="3 4">
    <name type="scientific">Goodea atripinnis</name>
    <dbReference type="NCBI Taxonomy" id="208336"/>
    <lineage>
        <taxon>Eukaryota</taxon>
        <taxon>Metazoa</taxon>
        <taxon>Chordata</taxon>
        <taxon>Craniata</taxon>
        <taxon>Vertebrata</taxon>
        <taxon>Euteleostomi</taxon>
        <taxon>Actinopterygii</taxon>
        <taxon>Neopterygii</taxon>
        <taxon>Teleostei</taxon>
        <taxon>Neoteleostei</taxon>
        <taxon>Acanthomorphata</taxon>
        <taxon>Ovalentaria</taxon>
        <taxon>Atherinomorphae</taxon>
        <taxon>Cyprinodontiformes</taxon>
        <taxon>Goodeidae</taxon>
        <taxon>Goodea</taxon>
    </lineage>
</organism>
<dbReference type="EMBL" id="JAHRIO010060949">
    <property type="protein sequence ID" value="MEQ2178454.1"/>
    <property type="molecule type" value="Genomic_DNA"/>
</dbReference>
<keyword evidence="4" id="KW-1185">Reference proteome</keyword>
<gene>
    <name evidence="3" type="ORF">GOODEAATRI_014103</name>
</gene>
<keyword evidence="2" id="KW-0963">Cytoplasm</keyword>
<dbReference type="PANTHER" id="PTHR10901:SF15">
    <property type="entry name" value="TROPOMODULIN-2"/>
    <property type="match status" value="1"/>
</dbReference>
<evidence type="ECO:0000256" key="1">
    <source>
        <dbReference type="ARBA" id="ARBA00004496"/>
    </source>
</evidence>
<dbReference type="PANTHER" id="PTHR10901">
    <property type="entry name" value="TROPOMODULIN"/>
    <property type="match status" value="1"/>
</dbReference>
<evidence type="ECO:0000313" key="4">
    <source>
        <dbReference type="Proteomes" id="UP001476798"/>
    </source>
</evidence>
<sequence length="196" mass="22295">MGHSLFLLVPIDVHHRALLFPLPVLPPLVGPSDKPYTHKSRRRRSHLEVWCYSEFNSATCLLTRVRKQAIATMALSFKKDLEKYKDIDEDEILNKLSEEELKQLETVLEAVDPENALLPAGLRQKDQTNKTATGTFDREGLLKYLEKEAMEYKDRDDIVPFTGEKKGVSGFLLGVLKALPLTLLCYQSCLIVFLAH</sequence>
<dbReference type="InterPro" id="IPR004934">
    <property type="entry name" value="TMOD"/>
</dbReference>
<reference evidence="3 4" key="1">
    <citation type="submission" date="2021-06" db="EMBL/GenBank/DDBJ databases">
        <authorList>
            <person name="Palmer J.M."/>
        </authorList>
    </citation>
    <scope>NUCLEOTIDE SEQUENCE [LARGE SCALE GENOMIC DNA]</scope>
    <source>
        <strain evidence="3 4">GA_2019</strain>
        <tissue evidence="3">Muscle</tissue>
    </source>
</reference>
<dbReference type="Proteomes" id="UP001476798">
    <property type="component" value="Unassembled WGS sequence"/>
</dbReference>
<dbReference type="Pfam" id="PF03250">
    <property type="entry name" value="Tropomodulin"/>
    <property type="match status" value="1"/>
</dbReference>